<evidence type="ECO:0000256" key="6">
    <source>
        <dbReference type="ARBA" id="ARBA00022741"/>
    </source>
</evidence>
<keyword evidence="12" id="KW-1185">Reference proteome</keyword>
<evidence type="ECO:0000256" key="1">
    <source>
        <dbReference type="ARBA" id="ARBA00001946"/>
    </source>
</evidence>
<evidence type="ECO:0000313" key="11">
    <source>
        <dbReference type="EMBL" id="CAA2972718.1"/>
    </source>
</evidence>
<evidence type="ECO:0000256" key="8">
    <source>
        <dbReference type="ARBA" id="ARBA00022842"/>
    </source>
</evidence>
<keyword evidence="8" id="KW-0460">Magnesium</keyword>
<evidence type="ECO:0000256" key="9">
    <source>
        <dbReference type="ARBA" id="ARBA00031547"/>
    </source>
</evidence>
<dbReference type="PANTHER" id="PTHR32057:SF14">
    <property type="entry name" value="PROTEIN ADENYLYLTRANSFERASE SELO, MITOCHONDRIAL"/>
    <property type="match status" value="1"/>
</dbReference>
<evidence type="ECO:0000256" key="10">
    <source>
        <dbReference type="SAM" id="MobiDB-lite"/>
    </source>
</evidence>
<sequence>MDNHSSASVDSISHDLKNQKLENNNNIKNNDFDSGNDGINNRVKLTLEELKWVHSFVRELPGDPQTDSVSREVLHACYTRISLSVEVWNPQLVAWSNSVAELLGLDSKE</sequence>
<protein>
    <recommendedName>
        <fullName evidence="9">Selenoprotein O</fullName>
    </recommendedName>
</protein>
<comment type="similarity">
    <text evidence="2">Belongs to the SELO family.</text>
</comment>
<dbReference type="GO" id="GO:0046872">
    <property type="term" value="F:metal ion binding"/>
    <property type="evidence" value="ECO:0007669"/>
    <property type="project" value="UniProtKB-KW"/>
</dbReference>
<evidence type="ECO:0000256" key="7">
    <source>
        <dbReference type="ARBA" id="ARBA00022840"/>
    </source>
</evidence>
<accession>A0A8S0R1T5</accession>
<dbReference type="PANTHER" id="PTHR32057">
    <property type="entry name" value="PROTEIN ADENYLYLTRANSFERASE SELO, MITOCHONDRIAL"/>
    <property type="match status" value="1"/>
</dbReference>
<proteinExistence type="inferred from homology"/>
<evidence type="ECO:0000256" key="2">
    <source>
        <dbReference type="ARBA" id="ARBA00009747"/>
    </source>
</evidence>
<keyword evidence="4" id="KW-0548">Nucleotidyltransferase</keyword>
<organism evidence="11 12">
    <name type="scientific">Olea europaea subsp. europaea</name>
    <dbReference type="NCBI Taxonomy" id="158383"/>
    <lineage>
        <taxon>Eukaryota</taxon>
        <taxon>Viridiplantae</taxon>
        <taxon>Streptophyta</taxon>
        <taxon>Embryophyta</taxon>
        <taxon>Tracheophyta</taxon>
        <taxon>Spermatophyta</taxon>
        <taxon>Magnoliopsida</taxon>
        <taxon>eudicotyledons</taxon>
        <taxon>Gunneridae</taxon>
        <taxon>Pentapetalae</taxon>
        <taxon>asterids</taxon>
        <taxon>lamiids</taxon>
        <taxon>Lamiales</taxon>
        <taxon>Oleaceae</taxon>
        <taxon>Oleeae</taxon>
        <taxon>Olea</taxon>
    </lineage>
</organism>
<feature type="compositionally biased region" description="Polar residues" evidence="10">
    <location>
        <begin position="1"/>
        <end position="11"/>
    </location>
</feature>
<dbReference type="GO" id="GO:0009534">
    <property type="term" value="C:chloroplast thylakoid"/>
    <property type="evidence" value="ECO:0007669"/>
    <property type="project" value="TreeGrafter"/>
</dbReference>
<dbReference type="EMBL" id="CACTIH010002064">
    <property type="protein sequence ID" value="CAA2972718.1"/>
    <property type="molecule type" value="Genomic_DNA"/>
</dbReference>
<comment type="caution">
    <text evidence="11">The sequence shown here is derived from an EMBL/GenBank/DDBJ whole genome shotgun (WGS) entry which is preliminary data.</text>
</comment>
<keyword evidence="5" id="KW-0479">Metal-binding</keyword>
<dbReference type="OrthoDB" id="1749801at2759"/>
<dbReference type="GO" id="GO:0070733">
    <property type="term" value="F:AMPylase activity"/>
    <property type="evidence" value="ECO:0007669"/>
    <property type="project" value="TreeGrafter"/>
</dbReference>
<dbReference type="AlphaFoldDB" id="A0A8S0R1T5"/>
<keyword evidence="3" id="KW-0808">Transferase</keyword>
<name>A0A8S0R1T5_OLEEU</name>
<dbReference type="Proteomes" id="UP000594638">
    <property type="component" value="Unassembled WGS sequence"/>
</dbReference>
<keyword evidence="6" id="KW-0547">Nucleotide-binding</keyword>
<evidence type="ECO:0000256" key="4">
    <source>
        <dbReference type="ARBA" id="ARBA00022695"/>
    </source>
</evidence>
<evidence type="ECO:0000313" key="12">
    <source>
        <dbReference type="Proteomes" id="UP000594638"/>
    </source>
</evidence>
<evidence type="ECO:0000256" key="5">
    <source>
        <dbReference type="ARBA" id="ARBA00022723"/>
    </source>
</evidence>
<comment type="cofactor">
    <cofactor evidence="1">
        <name>Mg(2+)</name>
        <dbReference type="ChEBI" id="CHEBI:18420"/>
    </cofactor>
</comment>
<dbReference type="InterPro" id="IPR003846">
    <property type="entry name" value="SelO"/>
</dbReference>
<evidence type="ECO:0000256" key="3">
    <source>
        <dbReference type="ARBA" id="ARBA00022679"/>
    </source>
</evidence>
<keyword evidence="7" id="KW-0067">ATP-binding</keyword>
<dbReference type="Gramene" id="OE9A012880T1">
    <property type="protein sequence ID" value="OE9A012880C1"/>
    <property type="gene ID" value="OE9A012880"/>
</dbReference>
<gene>
    <name evidence="11" type="ORF">OLEA9_A012880</name>
</gene>
<reference evidence="11 12" key="1">
    <citation type="submission" date="2019-12" db="EMBL/GenBank/DDBJ databases">
        <authorList>
            <person name="Alioto T."/>
            <person name="Alioto T."/>
            <person name="Gomez Garrido J."/>
        </authorList>
    </citation>
    <scope>NUCLEOTIDE SEQUENCE [LARGE SCALE GENOMIC DNA]</scope>
</reference>
<dbReference type="GO" id="GO:0005524">
    <property type="term" value="F:ATP binding"/>
    <property type="evidence" value="ECO:0007669"/>
    <property type="project" value="UniProtKB-KW"/>
</dbReference>
<feature type="region of interest" description="Disordered" evidence="10">
    <location>
        <begin position="1"/>
        <end position="37"/>
    </location>
</feature>